<sequence>MAPHKLDLEVDGLKIKIAIDRGGTFTDCLGIIDGREDDIVVKLLSQDPQNYEDAPIEGIRRILEQGTGKPYPRDQKLDVSGFSEFSVRMGTTVATNALLERKGERVALVITKGFADSLRIGNQSRPDLFALNIVRPDVLYQGVIEIDERVTVEDYQQNPFRDEEKIAAALETDPHLVKGLSGEVIRILKKIDEDQVRQDLQRLYDQGYRSIAVCLVHSYTFQDHELAIQRIAREIGFPQVSLSSQLLPMIKVSSSSSPNRSID</sequence>
<dbReference type="EMBL" id="JAKEKT020000068">
    <property type="protein sequence ID" value="KAL1639169.1"/>
    <property type="molecule type" value="Genomic_DNA"/>
</dbReference>
<evidence type="ECO:0000313" key="2">
    <source>
        <dbReference type="EMBL" id="KAL1639169.1"/>
    </source>
</evidence>
<dbReference type="PANTHER" id="PTHR11365">
    <property type="entry name" value="5-OXOPROLINASE RELATED"/>
    <property type="match status" value="1"/>
</dbReference>
<accession>A0ABR3TIC5</accession>
<organism evidence="2 3">
    <name type="scientific">Diplodia intermedia</name>
    <dbReference type="NCBI Taxonomy" id="856260"/>
    <lineage>
        <taxon>Eukaryota</taxon>
        <taxon>Fungi</taxon>
        <taxon>Dikarya</taxon>
        <taxon>Ascomycota</taxon>
        <taxon>Pezizomycotina</taxon>
        <taxon>Dothideomycetes</taxon>
        <taxon>Dothideomycetes incertae sedis</taxon>
        <taxon>Botryosphaeriales</taxon>
        <taxon>Botryosphaeriaceae</taxon>
        <taxon>Diplodia</taxon>
    </lineage>
</organism>
<dbReference type="InterPro" id="IPR045079">
    <property type="entry name" value="Oxoprolinase-like"/>
</dbReference>
<dbReference type="InterPro" id="IPR008040">
    <property type="entry name" value="Hydant_A_N"/>
</dbReference>
<comment type="caution">
    <text evidence="2">The sequence shown here is derived from an EMBL/GenBank/DDBJ whole genome shotgun (WGS) entry which is preliminary data.</text>
</comment>
<dbReference type="Proteomes" id="UP001521184">
    <property type="component" value="Unassembled WGS sequence"/>
</dbReference>
<name>A0ABR3TIC5_9PEZI</name>
<evidence type="ECO:0000259" key="1">
    <source>
        <dbReference type="Pfam" id="PF05378"/>
    </source>
</evidence>
<dbReference type="PANTHER" id="PTHR11365:SF2">
    <property type="entry name" value="5-OXOPROLINASE"/>
    <property type="match status" value="1"/>
</dbReference>
<feature type="domain" description="Hydantoinase/oxoprolinase N-terminal" evidence="1">
    <location>
        <begin position="16"/>
        <end position="236"/>
    </location>
</feature>
<proteinExistence type="predicted"/>
<reference evidence="2 3" key="1">
    <citation type="journal article" date="2023" name="Plant Dis.">
        <title>First Report of Diplodia intermedia Causing Canker and Dieback Diseases on Apple Trees in Canada.</title>
        <authorList>
            <person name="Ellouze W."/>
            <person name="Ilyukhin E."/>
            <person name="Sulman M."/>
            <person name="Ali S."/>
        </authorList>
    </citation>
    <scope>NUCLEOTIDE SEQUENCE [LARGE SCALE GENOMIC DNA]</scope>
    <source>
        <strain evidence="2 3">M45-28</strain>
    </source>
</reference>
<keyword evidence="3" id="KW-1185">Reference proteome</keyword>
<gene>
    <name evidence="2" type="ORF">SLS58_008256</name>
</gene>
<evidence type="ECO:0000313" key="3">
    <source>
        <dbReference type="Proteomes" id="UP001521184"/>
    </source>
</evidence>
<protein>
    <recommendedName>
        <fullName evidence="1">Hydantoinase/oxoprolinase N-terminal domain-containing protein</fullName>
    </recommendedName>
</protein>
<dbReference type="Pfam" id="PF05378">
    <property type="entry name" value="Hydant_A_N"/>
    <property type="match status" value="1"/>
</dbReference>